<protein>
    <submittedName>
        <fullName evidence="2">Uncharacterized protein</fullName>
    </submittedName>
</protein>
<sequence>MYRQFRLLKYPLIDPYRGVPILDLLALHLSISEEFVHHVRLYASNVVNLFARRKLLPL</sequence>
<evidence type="ECO:0000313" key="2">
    <source>
        <dbReference type="WBParaSite" id="ALUE_0002210401-mRNA-1"/>
    </source>
</evidence>
<accession>A0A0M3ITM6</accession>
<organism evidence="1 2">
    <name type="scientific">Ascaris lumbricoides</name>
    <name type="common">Giant roundworm</name>
    <dbReference type="NCBI Taxonomy" id="6252"/>
    <lineage>
        <taxon>Eukaryota</taxon>
        <taxon>Metazoa</taxon>
        <taxon>Ecdysozoa</taxon>
        <taxon>Nematoda</taxon>
        <taxon>Chromadorea</taxon>
        <taxon>Rhabditida</taxon>
        <taxon>Spirurina</taxon>
        <taxon>Ascaridomorpha</taxon>
        <taxon>Ascaridoidea</taxon>
        <taxon>Ascarididae</taxon>
        <taxon>Ascaris</taxon>
    </lineage>
</organism>
<name>A0A0M3ITM6_ASCLU</name>
<dbReference type="WBParaSite" id="ALUE_0002210401-mRNA-1">
    <property type="protein sequence ID" value="ALUE_0002210401-mRNA-1"/>
    <property type="gene ID" value="ALUE_0002210401"/>
</dbReference>
<dbReference type="AlphaFoldDB" id="A0A0M3ITM6"/>
<reference evidence="2" key="1">
    <citation type="submission" date="2017-02" db="UniProtKB">
        <authorList>
            <consortium name="WormBaseParasite"/>
        </authorList>
    </citation>
    <scope>IDENTIFICATION</scope>
</reference>
<evidence type="ECO:0000313" key="1">
    <source>
        <dbReference type="Proteomes" id="UP000036681"/>
    </source>
</evidence>
<dbReference type="Proteomes" id="UP000036681">
    <property type="component" value="Unplaced"/>
</dbReference>
<proteinExistence type="predicted"/>
<keyword evidence="1" id="KW-1185">Reference proteome</keyword>